<feature type="short sequence motif" description="Nudix box" evidence="6">
    <location>
        <begin position="71"/>
        <end position="92"/>
    </location>
</feature>
<evidence type="ECO:0000256" key="5">
    <source>
        <dbReference type="PIRSR" id="PIRSR037599-3"/>
    </source>
</evidence>
<organism evidence="8 9">
    <name type="scientific">Paraburkholderia eburnea</name>
    <dbReference type="NCBI Taxonomy" id="1189126"/>
    <lineage>
        <taxon>Bacteria</taxon>
        <taxon>Pseudomonadati</taxon>
        <taxon>Pseudomonadota</taxon>
        <taxon>Betaproteobacteria</taxon>
        <taxon>Burkholderiales</taxon>
        <taxon>Burkholderiaceae</taxon>
        <taxon>Paraburkholderia</taxon>
    </lineage>
</organism>
<evidence type="ECO:0000259" key="7">
    <source>
        <dbReference type="PROSITE" id="PS51462"/>
    </source>
</evidence>
<dbReference type="PANTHER" id="PTHR43046">
    <property type="entry name" value="GDP-MANNOSE MANNOSYL HYDROLASE"/>
    <property type="match status" value="1"/>
</dbReference>
<proteinExistence type="predicted"/>
<dbReference type="GO" id="GO:0008727">
    <property type="term" value="F:GDP-mannose mannosyl hydrolase activity"/>
    <property type="evidence" value="ECO:0007669"/>
    <property type="project" value="InterPro"/>
</dbReference>
<dbReference type="PROSITE" id="PS51462">
    <property type="entry name" value="NUDIX"/>
    <property type="match status" value="1"/>
</dbReference>
<evidence type="ECO:0000256" key="1">
    <source>
        <dbReference type="ARBA" id="ARBA00022723"/>
    </source>
</evidence>
<keyword evidence="2" id="KW-0378">Hydrolase</keyword>
<dbReference type="Pfam" id="PF00293">
    <property type="entry name" value="NUDIX"/>
    <property type="match status" value="1"/>
</dbReference>
<gene>
    <name evidence="8" type="ORF">B0G62_10746</name>
</gene>
<feature type="binding site" evidence="5">
    <location>
        <position position="70"/>
    </location>
    <ligand>
        <name>Mg(2+)</name>
        <dbReference type="ChEBI" id="CHEBI:18420"/>
    </ligand>
</feature>
<dbReference type="AlphaFoldDB" id="A0A2S4M8E8"/>
<evidence type="ECO:0000256" key="2">
    <source>
        <dbReference type="ARBA" id="ARBA00022801"/>
    </source>
</evidence>
<dbReference type="NCBIfam" id="NF011963">
    <property type="entry name" value="PRK15434.1"/>
    <property type="match status" value="1"/>
</dbReference>
<dbReference type="GO" id="GO:0046872">
    <property type="term" value="F:metal ion binding"/>
    <property type="evidence" value="ECO:0007669"/>
    <property type="project" value="UniProtKB-KW"/>
</dbReference>
<evidence type="ECO:0000256" key="4">
    <source>
        <dbReference type="PIRSR" id="PIRSR037599-1"/>
    </source>
</evidence>
<accession>A0A2S4M8E8</accession>
<name>A0A2S4M8E8_9BURK</name>
<protein>
    <submittedName>
        <fullName evidence="8">Colanic acid biosynthesis protein WcaH</fullName>
    </submittedName>
</protein>
<dbReference type="Proteomes" id="UP000237381">
    <property type="component" value="Unassembled WGS sequence"/>
</dbReference>
<dbReference type="PANTHER" id="PTHR43046:SF12">
    <property type="entry name" value="GDP-MANNOSE MANNOSYL HYDROLASE"/>
    <property type="match status" value="1"/>
</dbReference>
<dbReference type="CDD" id="cd03430">
    <property type="entry name" value="NUDIX_GDPMH_NudD"/>
    <property type="match status" value="1"/>
</dbReference>
<dbReference type="InterPro" id="IPR015797">
    <property type="entry name" value="NUDIX_hydrolase-like_dom_sf"/>
</dbReference>
<keyword evidence="9" id="KW-1185">Reference proteome</keyword>
<dbReference type="EMBL" id="PQGA01000007">
    <property type="protein sequence ID" value="POR51020.1"/>
    <property type="molecule type" value="Genomic_DNA"/>
</dbReference>
<comment type="cofactor">
    <cofactor evidence="5">
        <name>Mg(2+)</name>
        <dbReference type="ChEBI" id="CHEBI:18420"/>
    </cofactor>
    <text evidence="5">Binds 1 Mg(2+) ion per subunit.</text>
</comment>
<dbReference type="RefSeq" id="WP_103705011.1">
    <property type="nucleotide sequence ID" value="NZ_PQGA01000007.1"/>
</dbReference>
<dbReference type="InterPro" id="IPR000086">
    <property type="entry name" value="NUDIX_hydrolase_dom"/>
</dbReference>
<evidence type="ECO:0000313" key="9">
    <source>
        <dbReference type="Proteomes" id="UP000237381"/>
    </source>
</evidence>
<comment type="caution">
    <text evidence="8">The sequence shown here is derived from an EMBL/GenBank/DDBJ whole genome shotgun (WGS) entry which is preliminary data.</text>
</comment>
<evidence type="ECO:0000313" key="8">
    <source>
        <dbReference type="EMBL" id="POR51020.1"/>
    </source>
</evidence>
<dbReference type="OrthoDB" id="542521at2"/>
<evidence type="ECO:0000256" key="6">
    <source>
        <dbReference type="PIRSR" id="PIRSR037599-4"/>
    </source>
</evidence>
<feature type="binding site" evidence="5">
    <location>
        <position position="90"/>
    </location>
    <ligand>
        <name>Mg(2+)</name>
        <dbReference type="ChEBI" id="CHEBI:18420"/>
    </ligand>
</feature>
<dbReference type="InterPro" id="IPR033715">
    <property type="entry name" value="GDPMH"/>
</dbReference>
<keyword evidence="1 5" id="KW-0479">Metal-binding</keyword>
<feature type="domain" description="Nudix hydrolase" evidence="7">
    <location>
        <begin position="34"/>
        <end position="172"/>
    </location>
</feature>
<feature type="site" description="Critical for catalysis" evidence="4">
    <location>
        <position position="146"/>
    </location>
</feature>
<dbReference type="SUPFAM" id="SSF55811">
    <property type="entry name" value="Nudix"/>
    <property type="match status" value="1"/>
</dbReference>
<dbReference type="PIRSF" id="PIRSF037599">
    <property type="entry name" value="GDPMH"/>
    <property type="match status" value="1"/>
</dbReference>
<evidence type="ECO:0000256" key="3">
    <source>
        <dbReference type="ARBA" id="ARBA00022842"/>
    </source>
</evidence>
<feature type="binding site" evidence="5">
    <location>
        <position position="145"/>
    </location>
    <ligand>
        <name>Mg(2+)</name>
        <dbReference type="ChEBI" id="CHEBI:18420"/>
    </ligand>
</feature>
<keyword evidence="3 5" id="KW-0460">Magnesium</keyword>
<dbReference type="Gene3D" id="3.90.79.10">
    <property type="entry name" value="Nucleoside Triphosphate Pyrophosphohydrolase"/>
    <property type="match status" value="1"/>
</dbReference>
<sequence length="172" mass="19072">MSAAPLTLVRASGAEIGSDGSPALDEGEFLSAVRLTPLVAIDLIVTDEAGRVLVGYRRNRPARGSWFVPGGRIRKSETLDMAFTRIVEAELGMADIARKQALFYGLYEHHYPDNFAGCVGVPTHYVVLAHIMAVEYARRVGRPEQHSEYAWLAPDELLARDDVHENTKAYFR</sequence>
<reference evidence="8 9" key="1">
    <citation type="submission" date="2018-01" db="EMBL/GenBank/DDBJ databases">
        <title>Genomic Encyclopedia of Type Strains, Phase III (KMG-III): the genomes of soil and plant-associated and newly described type strains.</title>
        <authorList>
            <person name="Whitman W."/>
        </authorList>
    </citation>
    <scope>NUCLEOTIDE SEQUENCE [LARGE SCALE GENOMIC DNA]</scope>
    <source>
        <strain evidence="8 9">JCM 18070</strain>
    </source>
</reference>